<dbReference type="InterPro" id="IPR007484">
    <property type="entry name" value="Peptidase_M28"/>
</dbReference>
<name>A0A1T4KBB5_9FIRM</name>
<feature type="domain" description="Peptidase M28" evidence="2">
    <location>
        <begin position="255"/>
        <end position="429"/>
    </location>
</feature>
<evidence type="ECO:0000313" key="4">
    <source>
        <dbReference type="Proteomes" id="UP000190657"/>
    </source>
</evidence>
<feature type="transmembrane region" description="Helical" evidence="1">
    <location>
        <begin position="69"/>
        <end position="86"/>
    </location>
</feature>
<evidence type="ECO:0000313" key="3">
    <source>
        <dbReference type="EMBL" id="SJZ39730.1"/>
    </source>
</evidence>
<feature type="transmembrane region" description="Helical" evidence="1">
    <location>
        <begin position="224"/>
        <end position="246"/>
    </location>
</feature>
<sequence>MKEENKKYAREAMSIVEHAAHKIGSRLPGTDGEIKLHEYMGEKLREIGIEPKTEEFAVSPRSSIGGLSYAGWSGVIISIGAIIANACHFDGLWHALAALSIITIVWLVMSCFFYKTWFDMFFPQEISRNTLGILEPEDGKYDYTIILSGHTDTSWCWRHSEHAYKYKDTKPVMGLIATYGKVGFGAICFFFIALFSIFMSVANICDFAGTAWTEKFFASQVYQNLMFAMNFVPIVTAIGSLFVVMWGDPNPRNASRGAMDNATGIGISYAVIKYFKEHPEKMPKNCRIIDANIGSEEAGLRGSMYFAQEHRFDDMTKNAWNINIDSVADKDYFEVVIKDDWQGVRFDTDMEKMFKDTFNEMGIQSKTNGCIHNPVGGCDSTPMTRAGIKSVTFAAQNPMLTYYYHTWRDMPERFSEDTVGQGFDVVLSVIDKIAKFQETNGYNGPQKKAK</sequence>
<dbReference type="SUPFAM" id="SSF53187">
    <property type="entry name" value="Zn-dependent exopeptidases"/>
    <property type="match status" value="1"/>
</dbReference>
<evidence type="ECO:0000256" key="1">
    <source>
        <dbReference type="SAM" id="Phobius"/>
    </source>
</evidence>
<dbReference type="Proteomes" id="UP000190657">
    <property type="component" value="Unassembled WGS sequence"/>
</dbReference>
<dbReference type="EMBL" id="FUWW01000003">
    <property type="protein sequence ID" value="SJZ39730.1"/>
    <property type="molecule type" value="Genomic_DNA"/>
</dbReference>
<keyword evidence="4" id="KW-1185">Reference proteome</keyword>
<dbReference type="Gene3D" id="3.40.630.10">
    <property type="entry name" value="Zn peptidases"/>
    <property type="match status" value="1"/>
</dbReference>
<feature type="transmembrane region" description="Helical" evidence="1">
    <location>
        <begin position="182"/>
        <end position="204"/>
    </location>
</feature>
<evidence type="ECO:0000259" key="2">
    <source>
        <dbReference type="Pfam" id="PF04389"/>
    </source>
</evidence>
<keyword evidence="1" id="KW-0472">Membrane</keyword>
<protein>
    <submittedName>
        <fullName evidence="3">Peptidase family M28</fullName>
    </submittedName>
</protein>
<keyword evidence="1" id="KW-0812">Transmembrane</keyword>
<gene>
    <name evidence="3" type="ORF">SAMN02745114_00397</name>
</gene>
<keyword evidence="1" id="KW-1133">Transmembrane helix</keyword>
<organism evidence="3 4">
    <name type="scientific">Eubacterium coprostanoligenes</name>
    <dbReference type="NCBI Taxonomy" id="290054"/>
    <lineage>
        <taxon>Bacteria</taxon>
        <taxon>Bacillati</taxon>
        <taxon>Bacillota</taxon>
        <taxon>Clostridia</taxon>
        <taxon>Eubacteriales</taxon>
        <taxon>Eubacteriaceae</taxon>
        <taxon>Eubacterium</taxon>
    </lineage>
</organism>
<feature type="transmembrane region" description="Helical" evidence="1">
    <location>
        <begin position="92"/>
        <end position="114"/>
    </location>
</feature>
<dbReference type="AlphaFoldDB" id="A0A1T4KBB5"/>
<dbReference type="OrthoDB" id="233977at2"/>
<accession>A0A1T4KBB5</accession>
<dbReference type="STRING" id="290054.SAMN02745114_00397"/>
<dbReference type="RefSeq" id="WP_078767896.1">
    <property type="nucleotide sequence ID" value="NZ_FUWW01000003.1"/>
</dbReference>
<dbReference type="Pfam" id="PF04389">
    <property type="entry name" value="Peptidase_M28"/>
    <property type="match status" value="1"/>
</dbReference>
<reference evidence="3 4" key="1">
    <citation type="submission" date="2017-02" db="EMBL/GenBank/DDBJ databases">
        <authorList>
            <person name="Peterson S.W."/>
        </authorList>
    </citation>
    <scope>NUCLEOTIDE SEQUENCE [LARGE SCALE GENOMIC DNA]</scope>
    <source>
        <strain evidence="3 4">ATCC 51222</strain>
    </source>
</reference>
<proteinExistence type="predicted"/>